<name>A0A1I2R3L2_9HYPH</name>
<evidence type="ECO:0000313" key="2">
    <source>
        <dbReference type="Proteomes" id="UP000199229"/>
    </source>
</evidence>
<protein>
    <recommendedName>
        <fullName evidence="3">Nitrate reductase</fullName>
    </recommendedName>
</protein>
<evidence type="ECO:0008006" key="3">
    <source>
        <dbReference type="Google" id="ProtNLM"/>
    </source>
</evidence>
<organism evidence="1 2">
    <name type="scientific">Methylobacterium gossipiicola</name>
    <dbReference type="NCBI Taxonomy" id="582675"/>
    <lineage>
        <taxon>Bacteria</taxon>
        <taxon>Pseudomonadati</taxon>
        <taxon>Pseudomonadota</taxon>
        <taxon>Alphaproteobacteria</taxon>
        <taxon>Hyphomicrobiales</taxon>
        <taxon>Methylobacteriaceae</taxon>
        <taxon>Methylobacterium</taxon>
    </lineage>
</organism>
<dbReference type="EMBL" id="FOPM01000002">
    <property type="protein sequence ID" value="SFG35058.1"/>
    <property type="molecule type" value="Genomic_DNA"/>
</dbReference>
<evidence type="ECO:0000313" key="1">
    <source>
        <dbReference type="EMBL" id="SFG35058.1"/>
    </source>
</evidence>
<keyword evidence="2" id="KW-1185">Reference proteome</keyword>
<dbReference type="AlphaFoldDB" id="A0A1I2R3L2"/>
<dbReference type="Proteomes" id="UP000199229">
    <property type="component" value="Unassembled WGS sequence"/>
</dbReference>
<sequence>MAPPASSPCRVDVVALFGFGRRPSPADAAVRERLLAWTQAAAGLGADAVVKVNEIVCADPACPGLETILLLMPPGAATRAVKIGKPMAEVTEDDVRQALTSD</sequence>
<gene>
    <name evidence="1" type="ORF">SAMN05192565_10248</name>
</gene>
<dbReference type="STRING" id="582675.SAMN05192565_10248"/>
<reference evidence="2" key="1">
    <citation type="submission" date="2016-10" db="EMBL/GenBank/DDBJ databases">
        <authorList>
            <person name="Varghese N."/>
            <person name="Submissions S."/>
        </authorList>
    </citation>
    <scope>NUCLEOTIDE SEQUENCE [LARGE SCALE GENOMIC DNA]</scope>
    <source>
        <strain evidence="2">Gh-105</strain>
    </source>
</reference>
<accession>A0A1I2R3L2</accession>
<proteinExistence type="predicted"/>